<evidence type="ECO:0000313" key="2">
    <source>
        <dbReference type="EMBL" id="WPU66537.1"/>
    </source>
</evidence>
<evidence type="ECO:0000256" key="1">
    <source>
        <dbReference type="SAM" id="SignalP"/>
    </source>
</evidence>
<keyword evidence="1" id="KW-0732">Signal</keyword>
<feature type="chain" id="PRO_5043757991" description="DUF3347 domain-containing protein" evidence="1">
    <location>
        <begin position="19"/>
        <end position="214"/>
    </location>
</feature>
<dbReference type="RefSeq" id="WP_321398850.1">
    <property type="nucleotide sequence ID" value="NZ_CP139487.1"/>
</dbReference>
<gene>
    <name evidence="2" type="ORF">SOO65_07245</name>
</gene>
<sequence>MKILLPLIVLFFSQLALANCAPQLDSYNQAQTNLKKLLDKYFGHAISNVRVTSEKVEILKQLARRGAVTTPELAYDWRGRTDANTKFEETESAKILAANKEVDQLLETLRSCVKAQRPACNQDFKDLEKFHASISETSKEIKTSYEPFLVELKAHARVLEYCVKNNSVVIKPFLVMDEITSFTSKQPERQKLLKTTFENYFNSEDMKDLRNCID</sequence>
<feature type="signal peptide" evidence="1">
    <location>
        <begin position="1"/>
        <end position="18"/>
    </location>
</feature>
<dbReference type="AlphaFoldDB" id="A0AAX4HTK7"/>
<organism evidence="2 3">
    <name type="scientific">Peredibacter starrii</name>
    <dbReference type="NCBI Taxonomy" id="28202"/>
    <lineage>
        <taxon>Bacteria</taxon>
        <taxon>Pseudomonadati</taxon>
        <taxon>Bdellovibrionota</taxon>
        <taxon>Bacteriovoracia</taxon>
        <taxon>Bacteriovoracales</taxon>
        <taxon>Bacteriovoracaceae</taxon>
        <taxon>Peredibacter</taxon>
    </lineage>
</organism>
<evidence type="ECO:0000313" key="3">
    <source>
        <dbReference type="Proteomes" id="UP001324634"/>
    </source>
</evidence>
<accession>A0AAX4HTK7</accession>
<dbReference type="Proteomes" id="UP001324634">
    <property type="component" value="Chromosome"/>
</dbReference>
<dbReference type="EMBL" id="CP139487">
    <property type="protein sequence ID" value="WPU66537.1"/>
    <property type="molecule type" value="Genomic_DNA"/>
</dbReference>
<reference evidence="2 3" key="1">
    <citation type="submission" date="2023-11" db="EMBL/GenBank/DDBJ databases">
        <title>Peredibacter starrii A3.12.</title>
        <authorList>
            <person name="Mitchell R.J."/>
        </authorList>
    </citation>
    <scope>NUCLEOTIDE SEQUENCE [LARGE SCALE GENOMIC DNA]</scope>
    <source>
        <strain evidence="2 3">A3.12</strain>
    </source>
</reference>
<protein>
    <recommendedName>
        <fullName evidence="4">DUF3347 domain-containing protein</fullName>
    </recommendedName>
</protein>
<name>A0AAX4HTK7_9BACT</name>
<keyword evidence="3" id="KW-1185">Reference proteome</keyword>
<evidence type="ECO:0008006" key="4">
    <source>
        <dbReference type="Google" id="ProtNLM"/>
    </source>
</evidence>
<dbReference type="KEGG" id="psti:SOO65_07245"/>
<proteinExistence type="predicted"/>